<keyword evidence="5 10" id="KW-0808">Transferase</keyword>
<evidence type="ECO:0000256" key="1">
    <source>
        <dbReference type="ARBA" id="ARBA00004989"/>
    </source>
</evidence>
<proteinExistence type="predicted"/>
<gene>
    <name evidence="10" type="ORF">JCM19240_4097</name>
</gene>
<dbReference type="InterPro" id="IPR004614">
    <property type="entry name" value="P_AcTrfase"/>
</dbReference>
<dbReference type="EC" id="2.3.1.8" evidence="3"/>
<dbReference type="Proteomes" id="UP000029224">
    <property type="component" value="Unassembled WGS sequence"/>
</dbReference>
<dbReference type="Gene3D" id="3.40.50.10950">
    <property type="match status" value="1"/>
</dbReference>
<evidence type="ECO:0000313" key="11">
    <source>
        <dbReference type="Proteomes" id="UP000029224"/>
    </source>
</evidence>
<keyword evidence="11" id="KW-1185">Reference proteome</keyword>
<evidence type="ECO:0000256" key="3">
    <source>
        <dbReference type="ARBA" id="ARBA00012707"/>
    </source>
</evidence>
<evidence type="ECO:0000313" key="10">
    <source>
        <dbReference type="EMBL" id="GAL34547.1"/>
    </source>
</evidence>
<protein>
    <recommendedName>
        <fullName evidence="4">Phosphate acetyltransferase</fullName>
        <ecNumber evidence="3">2.3.1.8</ecNumber>
    </recommendedName>
    <alternativeName>
        <fullName evidence="7">Phosphotransacetylase</fullName>
    </alternativeName>
</protein>
<name>A0A090TU83_9VIBR</name>
<dbReference type="InterPro" id="IPR050500">
    <property type="entry name" value="Phos_Acetyltrans/Butyryltrans"/>
</dbReference>
<dbReference type="NCBIfam" id="NF004167">
    <property type="entry name" value="PRK05632.1"/>
    <property type="match status" value="1"/>
</dbReference>
<keyword evidence="6 10" id="KW-0012">Acyltransferase</keyword>
<dbReference type="GO" id="GO:0008959">
    <property type="term" value="F:phosphate acetyltransferase activity"/>
    <property type="evidence" value="ECO:0007669"/>
    <property type="project" value="UniProtKB-EC"/>
</dbReference>
<accession>A0A090TU83</accession>
<dbReference type="InterPro" id="IPR010766">
    <property type="entry name" value="DRTGG"/>
</dbReference>
<dbReference type="InterPro" id="IPR042112">
    <property type="entry name" value="P_AcTrfase_dom2"/>
</dbReference>
<dbReference type="InterPro" id="IPR042113">
    <property type="entry name" value="P_AcTrfase_dom1"/>
</dbReference>
<dbReference type="InterPro" id="IPR028979">
    <property type="entry name" value="Ser_kin/Pase_Hpr-like_N_sf"/>
</dbReference>
<dbReference type="Gene3D" id="3.40.50.10750">
    <property type="entry name" value="Isocitrate/Isopropylmalate dehydrogenase-like"/>
    <property type="match status" value="1"/>
</dbReference>
<dbReference type="PANTHER" id="PTHR43356:SF3">
    <property type="entry name" value="PHOSPHATE ACETYLTRANSFERASE"/>
    <property type="match status" value="1"/>
</dbReference>
<dbReference type="EMBL" id="BBMT01000005">
    <property type="protein sequence ID" value="GAL34547.1"/>
    <property type="molecule type" value="Genomic_DNA"/>
</dbReference>
<comment type="subunit">
    <text evidence="2">Homohexamer.</text>
</comment>
<reference evidence="10 11" key="1">
    <citation type="submission" date="2014-09" db="EMBL/GenBank/DDBJ databases">
        <title>Vibrio maritimus JCM 19240. (C210) whole genome shotgun sequence.</title>
        <authorList>
            <person name="Sawabe T."/>
            <person name="Meirelles P."/>
            <person name="Nakanishi M."/>
            <person name="Sayaka M."/>
            <person name="Hattori M."/>
            <person name="Ohkuma M."/>
        </authorList>
    </citation>
    <scope>NUCLEOTIDE SEQUENCE [LARGE SCALE GENOMIC DNA]</scope>
    <source>
        <strain evidence="10 11">JCM 19240</strain>
    </source>
</reference>
<evidence type="ECO:0000259" key="9">
    <source>
        <dbReference type="Pfam" id="PF07085"/>
    </source>
</evidence>
<evidence type="ECO:0000256" key="6">
    <source>
        <dbReference type="ARBA" id="ARBA00023315"/>
    </source>
</evidence>
<organism evidence="10 11">
    <name type="scientific">Vibrio maritimus</name>
    <dbReference type="NCBI Taxonomy" id="990268"/>
    <lineage>
        <taxon>Bacteria</taxon>
        <taxon>Pseudomonadati</taxon>
        <taxon>Pseudomonadota</taxon>
        <taxon>Gammaproteobacteria</taxon>
        <taxon>Vibrionales</taxon>
        <taxon>Vibrionaceae</taxon>
        <taxon>Vibrio</taxon>
    </lineage>
</organism>
<dbReference type="PANTHER" id="PTHR43356">
    <property type="entry name" value="PHOSPHATE ACETYLTRANSFERASE"/>
    <property type="match status" value="1"/>
</dbReference>
<dbReference type="SUPFAM" id="SSF53659">
    <property type="entry name" value="Isocitrate/Isopropylmalate dehydrogenase-like"/>
    <property type="match status" value="1"/>
</dbReference>
<dbReference type="Pfam" id="PF07085">
    <property type="entry name" value="DRTGG"/>
    <property type="match status" value="1"/>
</dbReference>
<comment type="caution">
    <text evidence="10">The sequence shown here is derived from an EMBL/GenBank/DDBJ whole genome shotgun (WGS) entry which is preliminary data.</text>
</comment>
<dbReference type="InterPro" id="IPR002505">
    <property type="entry name" value="PTA_PTB"/>
</dbReference>
<reference evidence="10 11" key="2">
    <citation type="submission" date="2014-09" db="EMBL/GenBank/DDBJ databases">
        <authorList>
            <consortium name="NBRP consortium"/>
            <person name="Sawabe T."/>
            <person name="Meirelles P."/>
            <person name="Nakanishi M."/>
            <person name="Sayaka M."/>
            <person name="Hattori M."/>
            <person name="Ohkuma M."/>
        </authorList>
    </citation>
    <scope>NUCLEOTIDE SEQUENCE [LARGE SCALE GENOMIC DNA]</scope>
    <source>
        <strain evidence="10 11">JCM 19240</strain>
    </source>
</reference>
<sequence length="489" mass="52194">MIATRAVDMAEHLNAEIINEGDIAKRRIKSITFCARSLPNMIEHFKPGSLLVTSADRPDVIVAAALAAMNGVEIGAILLTGGYDVPTEIADLIKPALETGLPIFKAQGNTWQTSLNLQSFSLEVPADDKERIEFVNEHVAGHIDGPWIDSLLEGTVGTRKLSPPAFRYQLTELARRAGKRIVLPEGDEPRTVKAAAICAERGIAECVLLGNPEEIKRVAAQQGVELGAGVTIIDSDAVRENYVARLVELRGAKGMTEVVAREKLQDSVYLGTMMLEANEVDGLVSGAVHTTANTIVPPFQIIKTAPGTSIVSSIFFMLLPDQVLVYGDCAINPDPTAEQLAEIAIQSADSAAAFGIEPRVAMISYSTGESGKGADVDKVREATKLAQEKRPDLIIDGPLQYDAAIMENVAASKAPNSPVAGKATVFVFPDLNTGNTTYKAVQRSADLVSIGPMLQGMRKPVNDLSRGALVDDIVYTVALTAIQSGQEQN</sequence>
<dbReference type="FunFam" id="3.40.50.10750:FF:000001">
    <property type="entry name" value="Phosphate acetyltransferase"/>
    <property type="match status" value="1"/>
</dbReference>
<evidence type="ECO:0000256" key="7">
    <source>
        <dbReference type="ARBA" id="ARBA00031108"/>
    </source>
</evidence>
<dbReference type="NCBIfam" id="NF007233">
    <property type="entry name" value="PRK09653.1"/>
    <property type="match status" value="1"/>
</dbReference>
<dbReference type="Pfam" id="PF01515">
    <property type="entry name" value="PTA_PTB"/>
    <property type="match status" value="1"/>
</dbReference>
<evidence type="ECO:0000259" key="8">
    <source>
        <dbReference type="Pfam" id="PF01515"/>
    </source>
</evidence>
<evidence type="ECO:0000256" key="2">
    <source>
        <dbReference type="ARBA" id="ARBA00011643"/>
    </source>
</evidence>
<evidence type="ECO:0000256" key="5">
    <source>
        <dbReference type="ARBA" id="ARBA00022679"/>
    </source>
</evidence>
<dbReference type="SUPFAM" id="SSF75138">
    <property type="entry name" value="HprK N-terminal domain-like"/>
    <property type="match status" value="1"/>
</dbReference>
<comment type="pathway">
    <text evidence="1">Metabolic intermediate biosynthesis; acetyl-CoA biosynthesis; acetyl-CoA from acetate: step 2/2.</text>
</comment>
<dbReference type="AlphaFoldDB" id="A0A090TU83"/>
<dbReference type="Gene3D" id="3.40.1390.20">
    <property type="entry name" value="HprK N-terminal domain-like"/>
    <property type="match status" value="1"/>
</dbReference>
<feature type="domain" description="DRTGG" evidence="9">
    <location>
        <begin position="8"/>
        <end position="119"/>
    </location>
</feature>
<dbReference type="NCBIfam" id="TIGR00651">
    <property type="entry name" value="pta"/>
    <property type="match status" value="1"/>
</dbReference>
<feature type="domain" description="Phosphate acetyl/butaryl transferase" evidence="8">
    <location>
        <begin position="166"/>
        <end position="481"/>
    </location>
</feature>
<evidence type="ECO:0000256" key="4">
    <source>
        <dbReference type="ARBA" id="ARBA00021528"/>
    </source>
</evidence>